<evidence type="ECO:0000256" key="3">
    <source>
        <dbReference type="ARBA" id="ARBA00022801"/>
    </source>
</evidence>
<dbReference type="CDD" id="cd09607">
    <property type="entry name" value="M3B_PepF"/>
    <property type="match status" value="1"/>
</dbReference>
<feature type="domain" description="Peptidase M3A/M3B catalytic" evidence="7">
    <location>
        <begin position="208"/>
        <end position="544"/>
    </location>
</feature>
<evidence type="ECO:0000256" key="4">
    <source>
        <dbReference type="ARBA" id="ARBA00022833"/>
    </source>
</evidence>
<keyword evidence="1 6" id="KW-0645">Protease</keyword>
<keyword evidence="2 6" id="KW-0479">Metal-binding</keyword>
<keyword evidence="4 6" id="KW-0862">Zinc</keyword>
<dbReference type="Proteomes" id="UP001589691">
    <property type="component" value="Unassembled WGS sequence"/>
</dbReference>
<comment type="caution">
    <text evidence="9">The sequence shown here is derived from an EMBL/GenBank/DDBJ whole genome shotgun (WGS) entry which is preliminary data.</text>
</comment>
<dbReference type="InterPro" id="IPR001567">
    <property type="entry name" value="Pept_M3A_M3B_dom"/>
</dbReference>
<sequence length="599" mass="67079">MHYPQTWALDQIFAGGATSPALQRKMQRLAKQLTATQATLAAGSATSQPDANWLTQLATELQTLSAGLAQCEVFVVAIQSADASNTTAAPVLNRLYQLDNQLDQLMVQFKKQLVKLDDRTFKQLVARPALKAIAFNLTEFREQGRKLLADQTETLINDLALDGYQAWSDHYDTLVSQIKVPYTDTTGATHTLSAGQAQNQLAAAMPNTQRAALMANWEAAWQQQAPAFADTLNHLAGFRLTNYRAHGTTDFLAKPLALNRMRAETLDTMERVVANNQPLLLSYLKRKAALLGKTQLDWQDVEAPLTLSQQPPHQTFDQAADFVITNFKQFSPQMAALAQRALENGWVEAENRPNKRPGGYMDFLPESQESRIFMTFTGTPNDTATLAHELGHAFHGDVIKDLPVWRQDYAMNVAETASTFAELIVADASVKNASDSRTKLELLDAKMQSPLAMFLDIRARYLFERRFYATRQTELVTPDALSDLMLSAQKEAYGNALTTYHPMFWASKLHFYLADVPFYNFPYTFGYLFSLGLYAQAKHQPDFEQRYVALLRDTANMSTEALAQKHLNVDLTKPDFWQAGVALIKRDIDEFMALSAPLL</sequence>
<dbReference type="EMBL" id="JBHLZY010000025">
    <property type="protein sequence ID" value="MFB9770329.1"/>
    <property type="molecule type" value="Genomic_DNA"/>
</dbReference>
<proteinExistence type="inferred from homology"/>
<dbReference type="InterPro" id="IPR013647">
    <property type="entry name" value="OligopepF_N_dom"/>
</dbReference>
<reference evidence="9 10" key="1">
    <citation type="submission" date="2024-09" db="EMBL/GenBank/DDBJ databases">
        <authorList>
            <person name="Sun Q."/>
            <person name="Mori K."/>
        </authorList>
    </citation>
    <scope>NUCLEOTIDE SEQUENCE [LARGE SCALE GENOMIC DNA]</scope>
    <source>
        <strain evidence="9 10">TBRC 4576</strain>
    </source>
</reference>
<accession>A0ABV5WVZ6</accession>
<dbReference type="InterPro" id="IPR034006">
    <property type="entry name" value="M3B_PepF_2"/>
</dbReference>
<dbReference type="Gene3D" id="1.20.140.70">
    <property type="entry name" value="Oligopeptidase f, N-terminal domain"/>
    <property type="match status" value="1"/>
</dbReference>
<evidence type="ECO:0000256" key="2">
    <source>
        <dbReference type="ARBA" id="ARBA00022723"/>
    </source>
</evidence>
<dbReference type="EC" id="3.4.-.-" evidence="9"/>
<evidence type="ECO:0000313" key="9">
    <source>
        <dbReference type="EMBL" id="MFB9770329.1"/>
    </source>
</evidence>
<feature type="domain" description="Oligopeptidase F N-terminal" evidence="8">
    <location>
        <begin position="113"/>
        <end position="179"/>
    </location>
</feature>
<dbReference type="Gene3D" id="1.10.1370.20">
    <property type="entry name" value="Oligoendopeptidase f, C-terminal domain"/>
    <property type="match status" value="1"/>
</dbReference>
<evidence type="ECO:0000259" key="7">
    <source>
        <dbReference type="Pfam" id="PF01432"/>
    </source>
</evidence>
<keyword evidence="10" id="KW-1185">Reference proteome</keyword>
<dbReference type="PANTHER" id="PTHR34217">
    <property type="entry name" value="METAL-DEPENDENT CARBOXYPEPTIDASE"/>
    <property type="match status" value="1"/>
</dbReference>
<dbReference type="InterPro" id="IPR042088">
    <property type="entry name" value="OligoPept_F_C"/>
</dbReference>
<dbReference type="PANTHER" id="PTHR34217:SF1">
    <property type="entry name" value="CARBOXYPEPTIDASE 1"/>
    <property type="match status" value="1"/>
</dbReference>
<dbReference type="NCBIfam" id="TIGR02290">
    <property type="entry name" value="M3_fam_3"/>
    <property type="match status" value="1"/>
</dbReference>
<protein>
    <submittedName>
        <fullName evidence="9">M3 family oligoendopeptidase</fullName>
        <ecNumber evidence="9">3.4.-.-</ecNumber>
    </submittedName>
</protein>
<dbReference type="Pfam" id="PF08439">
    <property type="entry name" value="Peptidase_M3_N"/>
    <property type="match status" value="1"/>
</dbReference>
<keyword evidence="3 6" id="KW-0378">Hydrolase</keyword>
<dbReference type="InterPro" id="IPR011977">
    <property type="entry name" value="Pept_M3B_clade3"/>
</dbReference>
<comment type="cofactor">
    <cofactor evidence="6">
        <name>Zn(2+)</name>
        <dbReference type="ChEBI" id="CHEBI:29105"/>
    </cofactor>
    <text evidence="6">Binds 1 zinc ion.</text>
</comment>
<comment type="similarity">
    <text evidence="6">Belongs to the peptidase M3 family.</text>
</comment>
<evidence type="ECO:0000259" key="8">
    <source>
        <dbReference type="Pfam" id="PF08439"/>
    </source>
</evidence>
<dbReference type="RefSeq" id="WP_137642721.1">
    <property type="nucleotide sequence ID" value="NZ_BJEA01000010.1"/>
</dbReference>
<dbReference type="Pfam" id="PF01432">
    <property type="entry name" value="Peptidase_M3"/>
    <property type="match status" value="1"/>
</dbReference>
<gene>
    <name evidence="9" type="ORF">ACFFLI_10695</name>
</gene>
<evidence type="ECO:0000256" key="5">
    <source>
        <dbReference type="ARBA" id="ARBA00023049"/>
    </source>
</evidence>
<dbReference type="SUPFAM" id="SSF55486">
    <property type="entry name" value="Metalloproteases ('zincins'), catalytic domain"/>
    <property type="match status" value="1"/>
</dbReference>
<dbReference type="InterPro" id="IPR001333">
    <property type="entry name" value="Peptidase_M32_Taq"/>
</dbReference>
<organism evidence="9 10">
    <name type="scientific">Lactiplantibacillus modestisalitolerans</name>
    <dbReference type="NCBI Taxonomy" id="1457219"/>
    <lineage>
        <taxon>Bacteria</taxon>
        <taxon>Bacillati</taxon>
        <taxon>Bacillota</taxon>
        <taxon>Bacilli</taxon>
        <taxon>Lactobacillales</taxon>
        <taxon>Lactobacillaceae</taxon>
        <taxon>Lactiplantibacillus</taxon>
    </lineage>
</organism>
<evidence type="ECO:0000256" key="6">
    <source>
        <dbReference type="RuleBase" id="RU003435"/>
    </source>
</evidence>
<evidence type="ECO:0000313" key="10">
    <source>
        <dbReference type="Proteomes" id="UP001589691"/>
    </source>
</evidence>
<evidence type="ECO:0000256" key="1">
    <source>
        <dbReference type="ARBA" id="ARBA00022670"/>
    </source>
</evidence>
<dbReference type="GO" id="GO:0016787">
    <property type="term" value="F:hydrolase activity"/>
    <property type="evidence" value="ECO:0007669"/>
    <property type="project" value="UniProtKB-KW"/>
</dbReference>
<keyword evidence="5 6" id="KW-0482">Metalloprotease</keyword>
<name>A0ABV5WVZ6_9LACO</name>